<name>A0A9P3CBI5_ASPVI</name>
<feature type="compositionally biased region" description="Acidic residues" evidence="1">
    <location>
        <begin position="23"/>
        <end position="32"/>
    </location>
</feature>
<feature type="compositionally biased region" description="Basic and acidic residues" evidence="1">
    <location>
        <begin position="33"/>
        <end position="45"/>
    </location>
</feature>
<accession>A0A9P3CBI5</accession>
<dbReference type="EMBL" id="BOPL01000013">
    <property type="protein sequence ID" value="GIK07194.1"/>
    <property type="molecule type" value="Genomic_DNA"/>
</dbReference>
<reference evidence="2 3" key="1">
    <citation type="submission" date="2021-02" db="EMBL/GenBank/DDBJ databases">
        <title>Pan-genome distribution and transcriptional activeness of fungal secondary metabolism genes in Aspergillus section Fumigati.</title>
        <authorList>
            <person name="Takahashi H."/>
            <person name="Umemura M."/>
            <person name="Ninomiya A."/>
            <person name="Kusuya Y."/>
            <person name="Urayama S."/>
            <person name="Shimizu M."/>
            <person name="Watanabe A."/>
            <person name="Kamei K."/>
            <person name="Yaguchi T."/>
            <person name="Hagiwara D."/>
        </authorList>
    </citation>
    <scope>NUCLEOTIDE SEQUENCE [LARGE SCALE GENOMIC DNA]</scope>
    <source>
        <strain evidence="2 3">IFM 47045</strain>
    </source>
</reference>
<dbReference type="RefSeq" id="XP_043130380.1">
    <property type="nucleotide sequence ID" value="XM_043274445.1"/>
</dbReference>
<dbReference type="OrthoDB" id="4497633at2759"/>
<feature type="region of interest" description="Disordered" evidence="1">
    <location>
        <begin position="1"/>
        <end position="80"/>
    </location>
</feature>
<protein>
    <submittedName>
        <fullName evidence="2">Uncharacterized protein</fullName>
    </submittedName>
</protein>
<evidence type="ECO:0000256" key="1">
    <source>
        <dbReference type="SAM" id="MobiDB-lite"/>
    </source>
</evidence>
<evidence type="ECO:0000313" key="2">
    <source>
        <dbReference type="EMBL" id="GIK07194.1"/>
    </source>
</evidence>
<gene>
    <name evidence="2" type="ORF">Aspvir_002850</name>
</gene>
<keyword evidence="3" id="KW-1185">Reference proteome</keyword>
<feature type="compositionally biased region" description="Polar residues" evidence="1">
    <location>
        <begin position="66"/>
        <end position="80"/>
    </location>
</feature>
<comment type="caution">
    <text evidence="2">The sequence shown here is derived from an EMBL/GenBank/DDBJ whole genome shotgun (WGS) entry which is preliminary data.</text>
</comment>
<dbReference type="GeneID" id="66930832"/>
<evidence type="ECO:0000313" key="3">
    <source>
        <dbReference type="Proteomes" id="UP000710440"/>
    </source>
</evidence>
<dbReference type="AlphaFoldDB" id="A0A9P3CBI5"/>
<proteinExistence type="predicted"/>
<dbReference type="Proteomes" id="UP000710440">
    <property type="component" value="Unassembled WGS sequence"/>
</dbReference>
<organism evidence="2 3">
    <name type="scientific">Aspergillus viridinutans</name>
    <dbReference type="NCBI Taxonomy" id="75553"/>
    <lineage>
        <taxon>Eukaryota</taxon>
        <taxon>Fungi</taxon>
        <taxon>Dikarya</taxon>
        <taxon>Ascomycota</taxon>
        <taxon>Pezizomycotina</taxon>
        <taxon>Eurotiomycetes</taxon>
        <taxon>Eurotiomycetidae</taxon>
        <taxon>Eurotiales</taxon>
        <taxon>Aspergillaceae</taxon>
        <taxon>Aspergillus</taxon>
        <taxon>Aspergillus subgen. Fumigati</taxon>
    </lineage>
</organism>
<sequence length="80" mass="8883">MPSKPIADPPLQPKKVHGVTRDDEPEPIDDYENAIRSKQQEEEPSVRGNDAPSHLGTSTRHKGPRTRSQGSRNRSTTGRV</sequence>